<dbReference type="Pfam" id="PF00795">
    <property type="entry name" value="CN_hydrolase"/>
    <property type="match status" value="1"/>
</dbReference>
<dbReference type="SUPFAM" id="SSF56317">
    <property type="entry name" value="Carbon-nitrogen hydrolase"/>
    <property type="match status" value="1"/>
</dbReference>
<dbReference type="Gene3D" id="3.60.110.10">
    <property type="entry name" value="Carbon-nitrogen hydrolase"/>
    <property type="match status" value="1"/>
</dbReference>
<gene>
    <name evidence="3" type="ORF">BN869_000007266_1</name>
</gene>
<dbReference type="InterPro" id="IPR050345">
    <property type="entry name" value="Aliph_Amidase/BUP"/>
</dbReference>
<evidence type="ECO:0000259" key="2">
    <source>
        <dbReference type="PROSITE" id="PS50263"/>
    </source>
</evidence>
<sequence>MVSPRFEVALIQFKPKRLDPEHNYAYAAGKIREAAASGAALAIVPEYHLTDWVPDDPSFALSPEDALDYQQRYQALAAELHVNICTGTIVSKSFASESQDTTAPAVLNKSHFIDHNGKLLGTYTKTNIWIPERRYLTSSVEFAKLSGADSSHNPHQAIDTPLGRVGILVCWDLAFPEAFRQLVLDGAKIIIVPSYWTSGDMTPDGLEYNPDCERLFVQNALVTRAFENTAAVIYCNVAGPAEEGFFGCSQVTLPIVGTVPGSFIDSEEGMRLVGVDMRAVEVAEKNYKIRQDMAGKDWHYGYEKVDVTSRR</sequence>
<keyword evidence="1" id="KW-0378">Hydrolase</keyword>
<protein>
    <recommendedName>
        <fullName evidence="2">CN hydrolase domain-containing protein</fullName>
    </recommendedName>
</protein>
<organism evidence="3">
    <name type="scientific">Bionectria ochroleuca</name>
    <name type="common">Gliocladium roseum</name>
    <dbReference type="NCBI Taxonomy" id="29856"/>
    <lineage>
        <taxon>Eukaryota</taxon>
        <taxon>Fungi</taxon>
        <taxon>Dikarya</taxon>
        <taxon>Ascomycota</taxon>
        <taxon>Pezizomycotina</taxon>
        <taxon>Sordariomycetes</taxon>
        <taxon>Hypocreomycetidae</taxon>
        <taxon>Hypocreales</taxon>
        <taxon>Bionectriaceae</taxon>
        <taxon>Clonostachys</taxon>
    </lineage>
</organism>
<dbReference type="PANTHER" id="PTHR43674">
    <property type="entry name" value="NITRILASE C965.09-RELATED"/>
    <property type="match status" value="1"/>
</dbReference>
<dbReference type="InterPro" id="IPR036526">
    <property type="entry name" value="C-N_Hydrolase_sf"/>
</dbReference>
<dbReference type="GO" id="GO:0016811">
    <property type="term" value="F:hydrolase activity, acting on carbon-nitrogen (but not peptide) bonds, in linear amides"/>
    <property type="evidence" value="ECO:0007669"/>
    <property type="project" value="TreeGrafter"/>
</dbReference>
<reference evidence="3" key="1">
    <citation type="submission" date="2015-01" db="EMBL/GenBank/DDBJ databases">
        <authorList>
            <person name="Durling Mikael"/>
        </authorList>
    </citation>
    <scope>NUCLEOTIDE SEQUENCE</scope>
</reference>
<dbReference type="PROSITE" id="PS50263">
    <property type="entry name" value="CN_HYDROLASE"/>
    <property type="match status" value="1"/>
</dbReference>
<feature type="domain" description="CN hydrolase" evidence="2">
    <location>
        <begin position="6"/>
        <end position="277"/>
    </location>
</feature>
<dbReference type="AlphaFoldDB" id="A0A0B7K1E8"/>
<proteinExistence type="predicted"/>
<evidence type="ECO:0000256" key="1">
    <source>
        <dbReference type="ARBA" id="ARBA00022801"/>
    </source>
</evidence>
<dbReference type="PANTHER" id="PTHR43674:SF16">
    <property type="entry name" value="CARBON-NITROGEN FAMILY, PUTATIVE (AFU_ORTHOLOGUE AFUA_5G02350)-RELATED"/>
    <property type="match status" value="1"/>
</dbReference>
<dbReference type="CDD" id="cd07197">
    <property type="entry name" value="nitrilase"/>
    <property type="match status" value="1"/>
</dbReference>
<dbReference type="InterPro" id="IPR003010">
    <property type="entry name" value="C-N_Hydrolase"/>
</dbReference>
<evidence type="ECO:0000313" key="3">
    <source>
        <dbReference type="EMBL" id="CEO51208.1"/>
    </source>
</evidence>
<accession>A0A0B7K1E8</accession>
<dbReference type="EMBL" id="CDPU01000022">
    <property type="protein sequence ID" value="CEO51208.1"/>
    <property type="molecule type" value="Genomic_DNA"/>
</dbReference>
<name>A0A0B7K1E8_BIOOC</name>